<evidence type="ECO:0000256" key="2">
    <source>
        <dbReference type="ARBA" id="ARBA00022862"/>
    </source>
</evidence>
<keyword evidence="5 6" id="KW-0676">Redox-active center</keyword>
<sequence>MERKNIITFKGNPFTLLGTPVNKGDKAPDFAVVANDLSPRTLADYKGKVCIISVVPSLDTGVCDLQTKRFNAEAAALGAHVRILTISCDLPFAQARWCGATGTTNLETLSDYKDVSFGMNYGVLIKELRLLTRAIFVVDTSGTVVYTEIVPEVTTAVNFDAALAAAKAAK</sequence>
<comment type="subunit">
    <text evidence="6">Homodimer.</text>
</comment>
<dbReference type="PROSITE" id="PS51352">
    <property type="entry name" value="THIOREDOXIN_2"/>
    <property type="match status" value="1"/>
</dbReference>
<dbReference type="InterPro" id="IPR018219">
    <property type="entry name" value="Tpx_CS"/>
</dbReference>
<comment type="caution">
    <text evidence="6">Lacks conserved residue(s) required for the propagation of feature annotation.</text>
</comment>
<dbReference type="GO" id="GO:0008379">
    <property type="term" value="F:thioredoxin peroxidase activity"/>
    <property type="evidence" value="ECO:0007669"/>
    <property type="project" value="UniProtKB-UniRule"/>
</dbReference>
<comment type="function">
    <text evidence="6">Thiol-specific peroxidase that catalyzes the reduction of hydrogen peroxide and organic hydroperoxides to water and alcohols, respectively. Plays a role in cell protection against oxidative stress by detoxifying peroxides.</text>
</comment>
<dbReference type="EC" id="1.11.1.24" evidence="6"/>
<keyword evidence="4" id="KW-1015">Disulfide bond</keyword>
<dbReference type="PROSITE" id="PS01265">
    <property type="entry name" value="TPX"/>
    <property type="match status" value="1"/>
</dbReference>
<protein>
    <recommendedName>
        <fullName evidence="6">Thiol peroxidase</fullName>
        <shortName evidence="6">Tpx</shortName>
        <ecNumber evidence="6">1.11.1.24</ecNumber>
    </recommendedName>
    <alternativeName>
        <fullName evidence="6">Peroxiredoxin tpx</fullName>
        <shortName evidence="6">Prx</shortName>
    </alternativeName>
    <alternativeName>
        <fullName evidence="6">Thioredoxin peroxidase</fullName>
    </alternativeName>
    <alternativeName>
        <fullName evidence="6">Thioredoxin-dependent peroxiredoxin</fullName>
    </alternativeName>
</protein>
<dbReference type="NCBIfam" id="NF001808">
    <property type="entry name" value="PRK00522.1"/>
    <property type="match status" value="1"/>
</dbReference>
<comment type="catalytic activity">
    <reaction evidence="6">
        <text>a hydroperoxide + [thioredoxin]-dithiol = an alcohol + [thioredoxin]-disulfide + H2O</text>
        <dbReference type="Rhea" id="RHEA:62620"/>
        <dbReference type="Rhea" id="RHEA-COMP:10698"/>
        <dbReference type="Rhea" id="RHEA-COMP:10700"/>
        <dbReference type="ChEBI" id="CHEBI:15377"/>
        <dbReference type="ChEBI" id="CHEBI:29950"/>
        <dbReference type="ChEBI" id="CHEBI:30879"/>
        <dbReference type="ChEBI" id="CHEBI:35924"/>
        <dbReference type="ChEBI" id="CHEBI:50058"/>
        <dbReference type="EC" id="1.11.1.24"/>
    </reaction>
</comment>
<keyword evidence="2 6" id="KW-0049">Antioxidant</keyword>
<evidence type="ECO:0000259" key="7">
    <source>
        <dbReference type="PROSITE" id="PS51352"/>
    </source>
</evidence>
<dbReference type="InterPro" id="IPR013766">
    <property type="entry name" value="Thioredoxin_domain"/>
</dbReference>
<dbReference type="AlphaFoldDB" id="A0A212IZF6"/>
<dbReference type="PANTHER" id="PTHR43110:SF1">
    <property type="entry name" value="THIOL PEROXIDASE"/>
    <property type="match status" value="1"/>
</dbReference>
<keyword evidence="3 6" id="KW-0560">Oxidoreductase</keyword>
<dbReference type="InterPro" id="IPR013740">
    <property type="entry name" value="Redoxin"/>
</dbReference>
<dbReference type="Pfam" id="PF08534">
    <property type="entry name" value="Redoxin"/>
    <property type="match status" value="1"/>
</dbReference>
<feature type="active site" description="Cysteine sulfenic acid (-SOH) intermediate" evidence="6">
    <location>
        <position position="63"/>
    </location>
</feature>
<evidence type="ECO:0000256" key="1">
    <source>
        <dbReference type="ARBA" id="ARBA00022559"/>
    </source>
</evidence>
<organism evidence="8">
    <name type="scientific">uncultured delta proteobacterium</name>
    <dbReference type="NCBI Taxonomy" id="34034"/>
    <lineage>
        <taxon>Bacteria</taxon>
        <taxon>Deltaproteobacteria</taxon>
        <taxon>environmental samples</taxon>
    </lineage>
</organism>
<dbReference type="PANTHER" id="PTHR43110">
    <property type="entry name" value="THIOL PEROXIDASE"/>
    <property type="match status" value="1"/>
</dbReference>
<proteinExistence type="inferred from homology"/>
<reference evidence="8" key="1">
    <citation type="submission" date="2016-04" db="EMBL/GenBank/DDBJ databases">
        <authorList>
            <person name="Evans L.H."/>
            <person name="Alamgir A."/>
            <person name="Owens N."/>
            <person name="Weber N.D."/>
            <person name="Virtaneva K."/>
            <person name="Barbian K."/>
            <person name="Babar A."/>
            <person name="Rosenke K."/>
        </authorList>
    </citation>
    <scope>NUCLEOTIDE SEQUENCE</scope>
    <source>
        <strain evidence="8">86</strain>
    </source>
</reference>
<dbReference type="HAMAP" id="MF_00269">
    <property type="entry name" value="Tpx"/>
    <property type="match status" value="1"/>
</dbReference>
<accession>A0A212IZF6</accession>
<evidence type="ECO:0000256" key="3">
    <source>
        <dbReference type="ARBA" id="ARBA00023002"/>
    </source>
</evidence>
<evidence type="ECO:0000256" key="6">
    <source>
        <dbReference type="HAMAP-Rule" id="MF_00269"/>
    </source>
</evidence>
<gene>
    <name evidence="6 8" type="primary">tpx</name>
    <name evidence="8" type="ORF">KL86DPRO_10380</name>
</gene>
<dbReference type="InterPro" id="IPR036249">
    <property type="entry name" value="Thioredoxin-like_sf"/>
</dbReference>
<dbReference type="CDD" id="cd03014">
    <property type="entry name" value="PRX_Atyp2cys"/>
    <property type="match status" value="1"/>
</dbReference>
<feature type="domain" description="Thioredoxin" evidence="7">
    <location>
        <begin position="21"/>
        <end position="170"/>
    </location>
</feature>
<evidence type="ECO:0000313" key="8">
    <source>
        <dbReference type="EMBL" id="SBV92547.1"/>
    </source>
</evidence>
<evidence type="ECO:0000256" key="5">
    <source>
        <dbReference type="ARBA" id="ARBA00023284"/>
    </source>
</evidence>
<dbReference type="Gene3D" id="3.40.30.10">
    <property type="entry name" value="Glutaredoxin"/>
    <property type="match status" value="1"/>
</dbReference>
<dbReference type="EMBL" id="FLUQ01000001">
    <property type="protein sequence ID" value="SBV92547.1"/>
    <property type="molecule type" value="Genomic_DNA"/>
</dbReference>
<dbReference type="InterPro" id="IPR002065">
    <property type="entry name" value="TPX"/>
</dbReference>
<dbReference type="InterPro" id="IPR050455">
    <property type="entry name" value="Tpx_Peroxidase_subfamily"/>
</dbReference>
<dbReference type="SUPFAM" id="SSF52833">
    <property type="entry name" value="Thioredoxin-like"/>
    <property type="match status" value="1"/>
</dbReference>
<keyword evidence="1 6" id="KW-0575">Peroxidase</keyword>
<name>A0A212IZF6_9DELT</name>
<evidence type="ECO:0000256" key="4">
    <source>
        <dbReference type="ARBA" id="ARBA00023157"/>
    </source>
</evidence>
<comment type="similarity">
    <text evidence="6">Belongs to the peroxiredoxin family. Tpx subfamily.</text>
</comment>